<dbReference type="PANTHER" id="PTHR43421">
    <property type="entry name" value="METALLOPROTEASE PMBA"/>
    <property type="match status" value="1"/>
</dbReference>
<protein>
    <submittedName>
        <fullName evidence="3">PmbA protein</fullName>
    </submittedName>
</protein>
<dbReference type="InterPro" id="IPR045570">
    <property type="entry name" value="Metalloprtase-TldD/E_cen_dom"/>
</dbReference>
<gene>
    <name evidence="3" type="ORF">B1B_06658</name>
</gene>
<feature type="domain" description="Metalloprotease TldD/E C-terminal" evidence="1">
    <location>
        <begin position="91"/>
        <end position="165"/>
    </location>
</feature>
<name>T1B6W5_9ZZZZ</name>
<dbReference type="InterPro" id="IPR035068">
    <property type="entry name" value="TldD/PmbA_N"/>
</dbReference>
<reference evidence="3" key="1">
    <citation type="submission" date="2013-08" db="EMBL/GenBank/DDBJ databases">
        <authorList>
            <person name="Mendez C."/>
            <person name="Richter M."/>
            <person name="Ferrer M."/>
            <person name="Sanchez J."/>
        </authorList>
    </citation>
    <scope>NUCLEOTIDE SEQUENCE</scope>
</reference>
<dbReference type="GO" id="GO:0008237">
    <property type="term" value="F:metallopeptidase activity"/>
    <property type="evidence" value="ECO:0007669"/>
    <property type="project" value="InterPro"/>
</dbReference>
<accession>T1B6W5</accession>
<dbReference type="AlphaFoldDB" id="T1B6W5"/>
<dbReference type="EMBL" id="AUZY01004221">
    <property type="protein sequence ID" value="EQD64213.1"/>
    <property type="molecule type" value="Genomic_DNA"/>
</dbReference>
<dbReference type="GO" id="GO:0006508">
    <property type="term" value="P:proteolysis"/>
    <property type="evidence" value="ECO:0007669"/>
    <property type="project" value="InterPro"/>
</dbReference>
<reference evidence="3" key="2">
    <citation type="journal article" date="2014" name="ISME J.">
        <title>Microbial stratification in low pH oxic and suboxic macroscopic growths along an acid mine drainage.</title>
        <authorList>
            <person name="Mendez-Garcia C."/>
            <person name="Mesa V."/>
            <person name="Sprenger R.R."/>
            <person name="Richter M."/>
            <person name="Diez M.S."/>
            <person name="Solano J."/>
            <person name="Bargiela R."/>
            <person name="Golyshina O.V."/>
            <person name="Manteca A."/>
            <person name="Ramos J.L."/>
            <person name="Gallego J.R."/>
            <person name="Llorente I."/>
            <person name="Martins Dos Santos V.A."/>
            <person name="Jensen O.N."/>
            <person name="Pelaez A.I."/>
            <person name="Sanchez J."/>
            <person name="Ferrer M."/>
        </authorList>
    </citation>
    <scope>NUCLEOTIDE SEQUENCE</scope>
</reference>
<dbReference type="PANTHER" id="PTHR43421:SF1">
    <property type="entry name" value="METALLOPROTEASE PMBA"/>
    <property type="match status" value="1"/>
</dbReference>
<feature type="domain" description="Metalloprotease TldD/E central" evidence="2">
    <location>
        <begin position="12"/>
        <end position="84"/>
    </location>
</feature>
<dbReference type="Gene3D" id="3.30.2290.10">
    <property type="entry name" value="PmbA/TldD superfamily"/>
    <property type="match status" value="1"/>
</dbReference>
<dbReference type="InterPro" id="IPR036059">
    <property type="entry name" value="TldD/PmbA_sf"/>
</dbReference>
<dbReference type="InterPro" id="IPR047657">
    <property type="entry name" value="PmbA"/>
</dbReference>
<dbReference type="SUPFAM" id="SSF111283">
    <property type="entry name" value="Putative modulator of DNA gyrase, PmbA/TldD"/>
    <property type="match status" value="1"/>
</dbReference>
<dbReference type="Pfam" id="PF19289">
    <property type="entry name" value="PmbA_TldD_3rd"/>
    <property type="match status" value="1"/>
</dbReference>
<evidence type="ECO:0000259" key="2">
    <source>
        <dbReference type="Pfam" id="PF19290"/>
    </source>
</evidence>
<evidence type="ECO:0000259" key="1">
    <source>
        <dbReference type="Pfam" id="PF19289"/>
    </source>
</evidence>
<evidence type="ECO:0000313" key="3">
    <source>
        <dbReference type="EMBL" id="EQD64213.1"/>
    </source>
</evidence>
<dbReference type="GO" id="GO:0005829">
    <property type="term" value="C:cytosol"/>
    <property type="evidence" value="ECO:0007669"/>
    <property type="project" value="TreeGrafter"/>
</dbReference>
<comment type="caution">
    <text evidence="3">The sequence shown here is derived from an EMBL/GenBank/DDBJ whole genome shotgun (WGS) entry which is preliminary data.</text>
</comment>
<dbReference type="InterPro" id="IPR045569">
    <property type="entry name" value="Metalloprtase-TldD/E_C"/>
</dbReference>
<dbReference type="Pfam" id="PF19290">
    <property type="entry name" value="PmbA_TldD_2nd"/>
    <property type="match status" value="1"/>
</dbReference>
<sequence>MAGIGNSEGASVGSGSALEVYANSHGFIGREHATQHSMSCALIAGNGEDGMQRDYWWDSARARDDLMDAAALGRRAAERTLARLGARPLATRTCKVLFTPDTARSLLGHLVGAVSGGALYRRASFLLDQLGQSLFPAHIDIIERPRLPRGPSSAAFDAEGVTTREHR</sequence>
<proteinExistence type="predicted"/>
<organism evidence="3">
    <name type="scientific">mine drainage metagenome</name>
    <dbReference type="NCBI Taxonomy" id="410659"/>
    <lineage>
        <taxon>unclassified sequences</taxon>
        <taxon>metagenomes</taxon>
        <taxon>ecological metagenomes</taxon>
    </lineage>
</organism>